<proteinExistence type="predicted"/>
<evidence type="ECO:0000313" key="2">
    <source>
        <dbReference type="EMBL" id="RPD54527.1"/>
    </source>
</evidence>
<accession>A0A5C2RVL5</accession>
<sequence>MASRLPWVREALSSFAAHGLPDTGASRAKDRSGTRISRTAQEPRIAQPCQSLPAAARQCASSRLVIRMHCSSEVRPRGADDDENLANLEARREVESEVNLRTAPGSAGTKVYPSRAGARTDIPPTMVLKADEGRGRASPTATLPWDAPGCTAEALRRHVRETMLRGESPVLSVTRGH</sequence>
<evidence type="ECO:0000256" key="1">
    <source>
        <dbReference type="SAM" id="MobiDB-lite"/>
    </source>
</evidence>
<dbReference type="EMBL" id="ML122305">
    <property type="protein sequence ID" value="RPD54527.1"/>
    <property type="molecule type" value="Genomic_DNA"/>
</dbReference>
<dbReference type="AlphaFoldDB" id="A0A5C2RVL5"/>
<dbReference type="Proteomes" id="UP000313359">
    <property type="component" value="Unassembled WGS sequence"/>
</dbReference>
<feature type="region of interest" description="Disordered" evidence="1">
    <location>
        <begin position="18"/>
        <end position="46"/>
    </location>
</feature>
<evidence type="ECO:0000313" key="3">
    <source>
        <dbReference type="Proteomes" id="UP000313359"/>
    </source>
</evidence>
<organism evidence="2 3">
    <name type="scientific">Lentinus tigrinus ALCF2SS1-6</name>
    <dbReference type="NCBI Taxonomy" id="1328759"/>
    <lineage>
        <taxon>Eukaryota</taxon>
        <taxon>Fungi</taxon>
        <taxon>Dikarya</taxon>
        <taxon>Basidiomycota</taxon>
        <taxon>Agaricomycotina</taxon>
        <taxon>Agaricomycetes</taxon>
        <taxon>Polyporales</taxon>
        <taxon>Polyporaceae</taxon>
        <taxon>Lentinus</taxon>
    </lineage>
</organism>
<reference evidence="2" key="1">
    <citation type="journal article" date="2018" name="Genome Biol. Evol.">
        <title>Genomics and development of Lentinus tigrinus, a white-rot wood-decaying mushroom with dimorphic fruiting bodies.</title>
        <authorList>
            <person name="Wu B."/>
            <person name="Xu Z."/>
            <person name="Knudson A."/>
            <person name="Carlson A."/>
            <person name="Chen N."/>
            <person name="Kovaka S."/>
            <person name="LaButti K."/>
            <person name="Lipzen A."/>
            <person name="Pennachio C."/>
            <person name="Riley R."/>
            <person name="Schakwitz W."/>
            <person name="Umezawa K."/>
            <person name="Ohm R.A."/>
            <person name="Grigoriev I.V."/>
            <person name="Nagy L.G."/>
            <person name="Gibbons J."/>
            <person name="Hibbett D."/>
        </authorList>
    </citation>
    <scope>NUCLEOTIDE SEQUENCE [LARGE SCALE GENOMIC DNA]</scope>
    <source>
        <strain evidence="2">ALCF2SS1-6</strain>
    </source>
</reference>
<feature type="region of interest" description="Disordered" evidence="1">
    <location>
        <begin position="96"/>
        <end position="120"/>
    </location>
</feature>
<name>A0A5C2RVL5_9APHY</name>
<protein>
    <submittedName>
        <fullName evidence="2">Uncharacterized protein</fullName>
    </submittedName>
</protein>
<gene>
    <name evidence="2" type="ORF">L227DRAFT_348904</name>
</gene>
<keyword evidence="3" id="KW-1185">Reference proteome</keyword>